<accession>A0A9X3SEZ5</accession>
<dbReference type="EMBL" id="JAJAQC010000009">
    <property type="protein sequence ID" value="MDA0564240.1"/>
    <property type="molecule type" value="Genomic_DNA"/>
</dbReference>
<dbReference type="GO" id="GO:0015171">
    <property type="term" value="F:amino acid transmembrane transporter activity"/>
    <property type="evidence" value="ECO:0007669"/>
    <property type="project" value="TreeGrafter"/>
</dbReference>
<dbReference type="RefSeq" id="WP_270071528.1">
    <property type="nucleotide sequence ID" value="NZ_JAJAQC010000009.1"/>
</dbReference>
<feature type="transmembrane region" description="Helical" evidence="6">
    <location>
        <begin position="186"/>
        <end position="206"/>
    </location>
</feature>
<dbReference type="AlphaFoldDB" id="A0A9X3SEZ5"/>
<evidence type="ECO:0000313" key="7">
    <source>
        <dbReference type="EMBL" id="MDA0564240.1"/>
    </source>
</evidence>
<evidence type="ECO:0000256" key="3">
    <source>
        <dbReference type="ARBA" id="ARBA00022692"/>
    </source>
</evidence>
<name>A0A9X3SEZ5_9ACTN</name>
<keyword evidence="2" id="KW-1003">Cell membrane</keyword>
<organism evidence="7 8">
    <name type="scientific">Streptomonospora mangrovi</name>
    <dbReference type="NCBI Taxonomy" id="2883123"/>
    <lineage>
        <taxon>Bacteria</taxon>
        <taxon>Bacillati</taxon>
        <taxon>Actinomycetota</taxon>
        <taxon>Actinomycetes</taxon>
        <taxon>Streptosporangiales</taxon>
        <taxon>Nocardiopsidaceae</taxon>
        <taxon>Streptomonospora</taxon>
    </lineage>
</organism>
<keyword evidence="4 6" id="KW-1133">Transmembrane helix</keyword>
<dbReference type="Proteomes" id="UP001140076">
    <property type="component" value="Unassembled WGS sequence"/>
</dbReference>
<keyword evidence="8" id="KW-1185">Reference proteome</keyword>
<keyword evidence="5 6" id="KW-0472">Membrane</keyword>
<dbReference type="Pfam" id="PF01810">
    <property type="entry name" value="LysE"/>
    <property type="match status" value="1"/>
</dbReference>
<dbReference type="InterPro" id="IPR001123">
    <property type="entry name" value="LeuE-type"/>
</dbReference>
<feature type="transmembrane region" description="Helical" evidence="6">
    <location>
        <begin position="6"/>
        <end position="27"/>
    </location>
</feature>
<comment type="subcellular location">
    <subcellularLocation>
        <location evidence="1">Cell membrane</location>
        <topology evidence="1">Multi-pass membrane protein</topology>
    </subcellularLocation>
</comment>
<dbReference type="GO" id="GO:0005886">
    <property type="term" value="C:plasma membrane"/>
    <property type="evidence" value="ECO:0007669"/>
    <property type="project" value="UniProtKB-SubCell"/>
</dbReference>
<protein>
    <submittedName>
        <fullName evidence="7">LysE family transporter</fullName>
    </submittedName>
</protein>
<evidence type="ECO:0000256" key="5">
    <source>
        <dbReference type="ARBA" id="ARBA00023136"/>
    </source>
</evidence>
<proteinExistence type="predicted"/>
<evidence type="ECO:0000256" key="2">
    <source>
        <dbReference type="ARBA" id="ARBA00022475"/>
    </source>
</evidence>
<keyword evidence="3 6" id="KW-0812">Transmembrane</keyword>
<sequence>MTTALATGFGFGFVVAAQVGPIWLLCLRSVLRGGVMPGLAIGAGAALVDVGYALLGVVGVAALLDRWEALRTTAGILGVAVLAVLALRALRAALARPEKDGCDRELTSPRAAFLVGLAATAGNPLTILAWAAVFAAASSATPGMGAGAPWTMLAGVGAGTFTWFAVLSLAASALGRFTGPRFHRGVDLAAAVGLLVFAAVLAWRVLAP</sequence>
<feature type="transmembrane region" description="Helical" evidence="6">
    <location>
        <begin position="70"/>
        <end position="90"/>
    </location>
</feature>
<feature type="transmembrane region" description="Helical" evidence="6">
    <location>
        <begin position="150"/>
        <end position="174"/>
    </location>
</feature>
<dbReference type="PANTHER" id="PTHR30086:SF20">
    <property type="entry name" value="ARGININE EXPORTER PROTEIN ARGO-RELATED"/>
    <property type="match status" value="1"/>
</dbReference>
<dbReference type="PANTHER" id="PTHR30086">
    <property type="entry name" value="ARGININE EXPORTER PROTEIN ARGO"/>
    <property type="match status" value="1"/>
</dbReference>
<feature type="transmembrane region" description="Helical" evidence="6">
    <location>
        <begin position="111"/>
        <end position="138"/>
    </location>
</feature>
<evidence type="ECO:0000256" key="6">
    <source>
        <dbReference type="SAM" id="Phobius"/>
    </source>
</evidence>
<evidence type="ECO:0000313" key="8">
    <source>
        <dbReference type="Proteomes" id="UP001140076"/>
    </source>
</evidence>
<evidence type="ECO:0000256" key="1">
    <source>
        <dbReference type="ARBA" id="ARBA00004651"/>
    </source>
</evidence>
<feature type="transmembrane region" description="Helical" evidence="6">
    <location>
        <begin position="39"/>
        <end position="64"/>
    </location>
</feature>
<reference evidence="7" key="1">
    <citation type="submission" date="2021-10" db="EMBL/GenBank/DDBJ databases">
        <title>Streptomonospora sp. nov., isolated from mangrove soil.</title>
        <authorList>
            <person name="Chen X."/>
            <person name="Ge X."/>
            <person name="Liu W."/>
        </authorList>
    </citation>
    <scope>NUCLEOTIDE SEQUENCE</scope>
    <source>
        <strain evidence="7">S1-112</strain>
    </source>
</reference>
<evidence type="ECO:0000256" key="4">
    <source>
        <dbReference type="ARBA" id="ARBA00022989"/>
    </source>
</evidence>
<comment type="caution">
    <text evidence="7">The sequence shown here is derived from an EMBL/GenBank/DDBJ whole genome shotgun (WGS) entry which is preliminary data.</text>
</comment>
<gene>
    <name evidence="7" type="ORF">LG943_07865</name>
</gene>